<sequence>MLTLVVPIAALLTGISLLLLGSGLLNTLLAIRGGLEGYTDSAMGMIMSGYFLGFFVGTFLALPLIQRVGHIRTFACCAALASSSVLLHALFVSPLSWLLLRVMTGTVLVILYTVTESWLNAQTSGPQRGRVFALYMAVNLGALAIAQQLLRLGSAEGFLLFALAAILISVSLVPITLTRMQQPHVSIVPRLKVTAIFRISPVAVAGALLSGLAMGGFWGLGAIYASRIGLDSHGVATFMSCAILGGALFQFPLGRYSDTHDRRKVLAVVTGLAALVACGLWATSYVGDWVLMAAALYGGFAFAVYPVSVAMLMDDLEPDNILSGASCLLFLHGLGAAIGPAVAGQFMSWSSHQALTAYFVVVQLALCLFAVQNLQRSKAAPSEHPIQFVPMVRTTPTVLEMLPEDEEDAAAQV</sequence>
<evidence type="ECO:0000256" key="1">
    <source>
        <dbReference type="ARBA" id="ARBA00022692"/>
    </source>
</evidence>
<dbReference type="Proteomes" id="UP000787472">
    <property type="component" value="Unassembled WGS sequence"/>
</dbReference>
<dbReference type="Gene3D" id="1.20.1250.20">
    <property type="entry name" value="MFS general substrate transporter like domains"/>
    <property type="match status" value="2"/>
</dbReference>
<dbReference type="GO" id="GO:0005886">
    <property type="term" value="C:plasma membrane"/>
    <property type="evidence" value="ECO:0007669"/>
    <property type="project" value="TreeGrafter"/>
</dbReference>
<evidence type="ECO:0000256" key="2">
    <source>
        <dbReference type="ARBA" id="ARBA00022989"/>
    </source>
</evidence>
<dbReference type="RefSeq" id="WP_167191428.1">
    <property type="nucleotide sequence ID" value="NZ_JAAONZ010000022.1"/>
</dbReference>
<evidence type="ECO:0000256" key="3">
    <source>
        <dbReference type="ARBA" id="ARBA00023136"/>
    </source>
</evidence>
<evidence type="ECO:0000256" key="4">
    <source>
        <dbReference type="SAM" id="Phobius"/>
    </source>
</evidence>
<feature type="transmembrane region" description="Helical" evidence="4">
    <location>
        <begin position="321"/>
        <end position="343"/>
    </location>
</feature>
<name>A0A9E5MP73_9GAMM</name>
<feature type="transmembrane region" description="Helical" evidence="4">
    <location>
        <begin position="158"/>
        <end position="178"/>
    </location>
</feature>
<dbReference type="InterPro" id="IPR036259">
    <property type="entry name" value="MFS_trans_sf"/>
</dbReference>
<dbReference type="CDD" id="cd17477">
    <property type="entry name" value="MFS_YcaD_like"/>
    <property type="match status" value="1"/>
</dbReference>
<dbReference type="AlphaFoldDB" id="A0A9E5MP73"/>
<comment type="caution">
    <text evidence="5">The sequence shown here is derived from an EMBL/GenBank/DDBJ whole genome shotgun (WGS) entry which is preliminary data.</text>
</comment>
<evidence type="ECO:0000313" key="5">
    <source>
        <dbReference type="EMBL" id="NHO67918.1"/>
    </source>
</evidence>
<keyword evidence="3 4" id="KW-0472">Membrane</keyword>
<feature type="transmembrane region" description="Helical" evidence="4">
    <location>
        <begin position="74"/>
        <end position="92"/>
    </location>
</feature>
<gene>
    <name evidence="5" type="ORF">G8770_20415</name>
</gene>
<feature type="transmembrane region" description="Helical" evidence="4">
    <location>
        <begin position="98"/>
        <end position="119"/>
    </location>
</feature>
<feature type="transmembrane region" description="Helical" evidence="4">
    <location>
        <begin position="235"/>
        <end position="253"/>
    </location>
</feature>
<feature type="transmembrane region" description="Helical" evidence="4">
    <location>
        <begin position="355"/>
        <end position="374"/>
    </location>
</feature>
<dbReference type="EMBL" id="JAAONZ010000022">
    <property type="protein sequence ID" value="NHO67918.1"/>
    <property type="molecule type" value="Genomic_DNA"/>
</dbReference>
<feature type="transmembrane region" description="Helical" evidence="4">
    <location>
        <begin position="265"/>
        <end position="283"/>
    </location>
</feature>
<keyword evidence="2 4" id="KW-1133">Transmembrane helix</keyword>
<keyword evidence="1 4" id="KW-0812">Transmembrane</keyword>
<dbReference type="InterPro" id="IPR011701">
    <property type="entry name" value="MFS"/>
</dbReference>
<dbReference type="PANTHER" id="PTHR23521:SF3">
    <property type="entry name" value="MFS TRANSPORTER"/>
    <property type="match status" value="1"/>
</dbReference>
<dbReference type="Pfam" id="PF07690">
    <property type="entry name" value="MFS_1"/>
    <property type="match status" value="1"/>
</dbReference>
<organism evidence="5 6">
    <name type="scientific">Pseudomaricurvus hydrocarbonicus</name>
    <dbReference type="NCBI Taxonomy" id="1470433"/>
    <lineage>
        <taxon>Bacteria</taxon>
        <taxon>Pseudomonadati</taxon>
        <taxon>Pseudomonadota</taxon>
        <taxon>Gammaproteobacteria</taxon>
        <taxon>Cellvibrionales</taxon>
        <taxon>Cellvibrionaceae</taxon>
        <taxon>Pseudomaricurvus</taxon>
    </lineage>
</organism>
<feature type="transmembrane region" description="Helical" evidence="4">
    <location>
        <begin position="199"/>
        <end position="223"/>
    </location>
</feature>
<dbReference type="InterPro" id="IPR047200">
    <property type="entry name" value="MFS_YcaD-like"/>
</dbReference>
<proteinExistence type="predicted"/>
<reference evidence="5" key="1">
    <citation type="submission" date="2020-03" db="EMBL/GenBank/DDBJ databases">
        <authorList>
            <person name="Guo F."/>
        </authorList>
    </citation>
    <scope>NUCLEOTIDE SEQUENCE</scope>
    <source>
        <strain evidence="5">JCM 30134</strain>
    </source>
</reference>
<accession>A0A9E5MP73</accession>
<dbReference type="SUPFAM" id="SSF103473">
    <property type="entry name" value="MFS general substrate transporter"/>
    <property type="match status" value="1"/>
</dbReference>
<feature type="transmembrane region" description="Helical" evidence="4">
    <location>
        <begin position="41"/>
        <end position="62"/>
    </location>
</feature>
<dbReference type="GO" id="GO:0022857">
    <property type="term" value="F:transmembrane transporter activity"/>
    <property type="evidence" value="ECO:0007669"/>
    <property type="project" value="InterPro"/>
</dbReference>
<evidence type="ECO:0000313" key="6">
    <source>
        <dbReference type="Proteomes" id="UP000787472"/>
    </source>
</evidence>
<dbReference type="PANTHER" id="PTHR23521">
    <property type="entry name" value="TRANSPORTER MFS SUPERFAMILY"/>
    <property type="match status" value="1"/>
</dbReference>
<protein>
    <submittedName>
        <fullName evidence="5">MFS transporter</fullName>
    </submittedName>
</protein>
<feature type="transmembrane region" description="Helical" evidence="4">
    <location>
        <begin position="131"/>
        <end position="152"/>
    </location>
</feature>
<feature type="transmembrane region" description="Helical" evidence="4">
    <location>
        <begin position="289"/>
        <end position="309"/>
    </location>
</feature>
<keyword evidence="6" id="KW-1185">Reference proteome</keyword>